<dbReference type="GO" id="GO:0005737">
    <property type="term" value="C:cytoplasm"/>
    <property type="evidence" value="ECO:0007669"/>
    <property type="project" value="TreeGrafter"/>
</dbReference>
<dbReference type="AlphaFoldDB" id="A0A6N3ALL3"/>
<reference evidence="10" key="1">
    <citation type="submission" date="2019-11" db="EMBL/GenBank/DDBJ databases">
        <authorList>
            <person name="Feng L."/>
        </authorList>
    </citation>
    <scope>NUCLEOTIDE SEQUENCE</scope>
    <source>
        <strain evidence="10">RgnavusLFYP36</strain>
    </source>
</reference>
<evidence type="ECO:0000256" key="2">
    <source>
        <dbReference type="ARBA" id="ARBA00009152"/>
    </source>
</evidence>
<comment type="pathway">
    <text evidence="1 8">Amino-acid biosynthesis; L-histidine biosynthesis; L-histidine from 5-phospho-alpha-D-ribose 1-diphosphate: step 8/9.</text>
</comment>
<dbReference type="InterPro" id="IPR016195">
    <property type="entry name" value="Pol/histidinol_Pase-like"/>
</dbReference>
<evidence type="ECO:0000256" key="5">
    <source>
        <dbReference type="ARBA" id="ARBA00022801"/>
    </source>
</evidence>
<feature type="domain" description="PHP" evidence="9">
    <location>
        <begin position="5"/>
        <end position="188"/>
    </location>
</feature>
<evidence type="ECO:0000313" key="10">
    <source>
        <dbReference type="EMBL" id="VYT91633.1"/>
    </source>
</evidence>
<evidence type="ECO:0000256" key="3">
    <source>
        <dbReference type="ARBA" id="ARBA00013085"/>
    </source>
</evidence>
<dbReference type="Pfam" id="PF02811">
    <property type="entry name" value="PHP"/>
    <property type="match status" value="1"/>
</dbReference>
<dbReference type="GO" id="GO:0000105">
    <property type="term" value="P:L-histidine biosynthetic process"/>
    <property type="evidence" value="ECO:0007669"/>
    <property type="project" value="UniProtKB-UniRule"/>
</dbReference>
<evidence type="ECO:0000256" key="7">
    <source>
        <dbReference type="ARBA" id="ARBA00049158"/>
    </source>
</evidence>
<keyword evidence="4 8" id="KW-0028">Amino-acid biosynthesis</keyword>
<keyword evidence="5 8" id="KW-0378">Hydrolase</keyword>
<dbReference type="RefSeq" id="WP_243865095.1">
    <property type="nucleotide sequence ID" value="NZ_CACRUU010000037.1"/>
</dbReference>
<comment type="similarity">
    <text evidence="2 8">Belongs to the PHP hydrolase family. HisK subfamily.</text>
</comment>
<dbReference type="Gene3D" id="3.20.20.140">
    <property type="entry name" value="Metal-dependent hydrolases"/>
    <property type="match status" value="1"/>
</dbReference>
<evidence type="ECO:0000256" key="8">
    <source>
        <dbReference type="RuleBase" id="RU366003"/>
    </source>
</evidence>
<evidence type="ECO:0000256" key="6">
    <source>
        <dbReference type="ARBA" id="ARBA00023102"/>
    </source>
</evidence>
<accession>A0A6N3ALL3</accession>
<dbReference type="UniPathway" id="UPA00031">
    <property type="reaction ID" value="UER00013"/>
</dbReference>
<comment type="catalytic activity">
    <reaction evidence="7 8">
        <text>L-histidinol phosphate + H2O = L-histidinol + phosphate</text>
        <dbReference type="Rhea" id="RHEA:14465"/>
        <dbReference type="ChEBI" id="CHEBI:15377"/>
        <dbReference type="ChEBI" id="CHEBI:43474"/>
        <dbReference type="ChEBI" id="CHEBI:57699"/>
        <dbReference type="ChEBI" id="CHEBI:57980"/>
        <dbReference type="EC" id="3.1.3.15"/>
    </reaction>
</comment>
<dbReference type="CDD" id="cd12110">
    <property type="entry name" value="PHP_HisPPase_Hisj_like"/>
    <property type="match status" value="1"/>
</dbReference>
<dbReference type="InterPro" id="IPR010140">
    <property type="entry name" value="Histidinol_P_phosphatase_HisJ"/>
</dbReference>
<evidence type="ECO:0000256" key="1">
    <source>
        <dbReference type="ARBA" id="ARBA00004970"/>
    </source>
</evidence>
<proteinExistence type="inferred from homology"/>
<organism evidence="10">
    <name type="scientific">Mediterraneibacter gnavus</name>
    <name type="common">Ruminococcus gnavus</name>
    <dbReference type="NCBI Taxonomy" id="33038"/>
    <lineage>
        <taxon>Bacteria</taxon>
        <taxon>Bacillati</taxon>
        <taxon>Bacillota</taxon>
        <taxon>Clostridia</taxon>
        <taxon>Lachnospirales</taxon>
        <taxon>Lachnospiraceae</taxon>
        <taxon>Mediterraneibacter</taxon>
    </lineage>
</organism>
<dbReference type="EC" id="3.1.3.15" evidence="3 8"/>
<dbReference type="SUPFAM" id="SSF89550">
    <property type="entry name" value="PHP domain-like"/>
    <property type="match status" value="1"/>
</dbReference>
<dbReference type="PANTHER" id="PTHR21039">
    <property type="entry name" value="HISTIDINOL PHOSPHATASE-RELATED"/>
    <property type="match status" value="1"/>
</dbReference>
<evidence type="ECO:0000259" key="9">
    <source>
        <dbReference type="Pfam" id="PF02811"/>
    </source>
</evidence>
<keyword evidence="6 8" id="KW-0368">Histidine biosynthesis</keyword>
<evidence type="ECO:0000256" key="4">
    <source>
        <dbReference type="ARBA" id="ARBA00022605"/>
    </source>
</evidence>
<dbReference type="InterPro" id="IPR004013">
    <property type="entry name" value="PHP_dom"/>
</dbReference>
<name>A0A6N3ALL3_MEDGN</name>
<dbReference type="EMBL" id="CACRUU010000037">
    <property type="protein sequence ID" value="VYT91633.1"/>
    <property type="molecule type" value="Genomic_DNA"/>
</dbReference>
<dbReference type="PANTHER" id="PTHR21039:SF0">
    <property type="entry name" value="HISTIDINOL-PHOSPHATASE"/>
    <property type="match status" value="1"/>
</dbReference>
<sequence>MRTNFHTHTYRCKHAGGTEQDYVLAAINQEVSILGFSDHAPYPDDRFGLRMDFCELEEHLSIVHNLQKEYALHLTIYCGLEIEYDPREHHYYEELLSSYGCDYLLLGQHFYIDKNYQAHNIYDITDSSQYIDYAYSLVDGMKSGYFKVLAHPDVIFINNLPWDENAEKACDIIIATAKEYHIILEFNANGIRRGETTFVDGVRYPYPHKCFWDKVATLKLPVIVNSDCHGPEQIWDNIMDKAHLITKDWKLNVIESIF</sequence>
<dbReference type="GO" id="GO:0004401">
    <property type="term" value="F:histidinol-phosphatase activity"/>
    <property type="evidence" value="ECO:0007669"/>
    <property type="project" value="UniProtKB-UniRule"/>
</dbReference>
<gene>
    <name evidence="10" type="primary">hisK_2</name>
    <name evidence="10" type="ORF">RGLFYP36_03527</name>
</gene>
<protein>
    <recommendedName>
        <fullName evidence="3 8">Histidinol-phosphatase</fullName>
        <shortName evidence="8">HolPase</shortName>
        <ecNumber evidence="3 8">3.1.3.15</ecNumber>
    </recommendedName>
</protein>